<evidence type="ECO:0000256" key="3">
    <source>
        <dbReference type="SAM" id="MobiDB-lite"/>
    </source>
</evidence>
<evidence type="ECO:0000313" key="7">
    <source>
        <dbReference type="Proteomes" id="UP000297948"/>
    </source>
</evidence>
<dbReference type="CDD" id="cd13925">
    <property type="entry name" value="RPF"/>
    <property type="match status" value="1"/>
</dbReference>
<proteinExistence type="inferred from homology"/>
<dbReference type="SUPFAM" id="SSF53955">
    <property type="entry name" value="Lysozyme-like"/>
    <property type="match status" value="1"/>
</dbReference>
<feature type="region of interest" description="Disordered" evidence="3">
    <location>
        <begin position="124"/>
        <end position="145"/>
    </location>
</feature>
<organism evidence="6 7">
    <name type="scientific">Streptomyces palmae</name>
    <dbReference type="NCBI Taxonomy" id="1701085"/>
    <lineage>
        <taxon>Bacteria</taxon>
        <taxon>Bacillati</taxon>
        <taxon>Actinomycetota</taxon>
        <taxon>Actinomycetes</taxon>
        <taxon>Kitasatosporales</taxon>
        <taxon>Streptomycetaceae</taxon>
        <taxon>Streptomyces</taxon>
    </lineage>
</organism>
<gene>
    <name evidence="6" type="ORF">E4099_32290</name>
</gene>
<reference evidence="6 7" key="1">
    <citation type="submission" date="2019-03" db="EMBL/GenBank/DDBJ databases">
        <authorList>
            <person name="Gonzalez-Pimentel J.L."/>
        </authorList>
    </citation>
    <scope>NUCLEOTIDE SEQUENCE [LARGE SCALE GENOMIC DNA]</scope>
    <source>
        <strain evidence="6 7">JCM 31289</strain>
    </source>
</reference>
<keyword evidence="4" id="KW-0732">Signal</keyword>
<dbReference type="Proteomes" id="UP000297948">
    <property type="component" value="Unassembled WGS sequence"/>
</dbReference>
<dbReference type="Pfam" id="PF06737">
    <property type="entry name" value="Transglycosylas"/>
    <property type="match status" value="1"/>
</dbReference>
<protein>
    <submittedName>
        <fullName evidence="6">Peptidase</fullName>
    </submittedName>
</protein>
<evidence type="ECO:0000256" key="4">
    <source>
        <dbReference type="SAM" id="SignalP"/>
    </source>
</evidence>
<keyword evidence="2" id="KW-0378">Hydrolase</keyword>
<evidence type="ECO:0000313" key="6">
    <source>
        <dbReference type="EMBL" id="TGA83266.1"/>
    </source>
</evidence>
<feature type="signal peptide" evidence="4">
    <location>
        <begin position="1"/>
        <end position="41"/>
    </location>
</feature>
<feature type="domain" description="Resuscitation-promoting factor core lysozyme-like" evidence="5">
    <location>
        <begin position="42"/>
        <end position="117"/>
    </location>
</feature>
<comment type="similarity">
    <text evidence="1">Belongs to the transglycosylase family. Rpf subfamily.</text>
</comment>
<dbReference type="InterPro" id="IPR010618">
    <property type="entry name" value="RPF"/>
</dbReference>
<accession>A0A4Z0FNA7</accession>
<evidence type="ECO:0000256" key="1">
    <source>
        <dbReference type="ARBA" id="ARBA00010830"/>
    </source>
</evidence>
<sequence length="145" mass="14573">MSARGRHLRVNPGRIAKISLALAAGGAGVALPLIGATSASAASVDTWDKVAACESTSNWHINTGNGFYGGLQFTQSTWNAYGGQTYAARADLATKDQQIAVAEKVLADQGPGAWPVCSVKAGLTKGGPTPAVNPSGAKAEAAPAP</sequence>
<dbReference type="Gene3D" id="1.10.530.10">
    <property type="match status" value="1"/>
</dbReference>
<name>A0A4Z0FNA7_9ACTN</name>
<keyword evidence="7" id="KW-1185">Reference proteome</keyword>
<dbReference type="InterPro" id="IPR023346">
    <property type="entry name" value="Lysozyme-like_dom_sf"/>
</dbReference>
<evidence type="ECO:0000259" key="5">
    <source>
        <dbReference type="Pfam" id="PF06737"/>
    </source>
</evidence>
<feature type="chain" id="PRO_5021242477" evidence="4">
    <location>
        <begin position="42"/>
        <end position="145"/>
    </location>
</feature>
<dbReference type="RefSeq" id="WP_167828571.1">
    <property type="nucleotide sequence ID" value="NZ_SRID01000717.1"/>
</dbReference>
<feature type="non-terminal residue" evidence="6">
    <location>
        <position position="145"/>
    </location>
</feature>
<dbReference type="EMBL" id="SRID01000717">
    <property type="protein sequence ID" value="TGA83266.1"/>
    <property type="molecule type" value="Genomic_DNA"/>
</dbReference>
<dbReference type="AlphaFoldDB" id="A0A4Z0FNA7"/>
<dbReference type="GO" id="GO:0016787">
    <property type="term" value="F:hydrolase activity"/>
    <property type="evidence" value="ECO:0007669"/>
    <property type="project" value="UniProtKB-KW"/>
</dbReference>
<comment type="caution">
    <text evidence="6">The sequence shown here is derived from an EMBL/GenBank/DDBJ whole genome shotgun (WGS) entry which is preliminary data.</text>
</comment>
<evidence type="ECO:0000256" key="2">
    <source>
        <dbReference type="ARBA" id="ARBA00022801"/>
    </source>
</evidence>